<protein>
    <submittedName>
        <fullName evidence="1">Uncharacterized protein</fullName>
    </submittedName>
</protein>
<evidence type="ECO:0000313" key="1">
    <source>
        <dbReference type="EMBL" id="TDP92346.1"/>
    </source>
</evidence>
<comment type="caution">
    <text evidence="1">The sequence shown here is derived from an EMBL/GenBank/DDBJ whole genome shotgun (WGS) entry which is preliminary data.</text>
</comment>
<evidence type="ECO:0000313" key="2">
    <source>
        <dbReference type="Proteomes" id="UP000295601"/>
    </source>
</evidence>
<name>A0A4R6S143_9MICO</name>
<proteinExistence type="predicted"/>
<dbReference type="Proteomes" id="UP000295601">
    <property type="component" value="Unassembled WGS sequence"/>
</dbReference>
<accession>A0A4R6S143</accession>
<organism evidence="1 2">
    <name type="scientific">Leucobacter luti</name>
    <dbReference type="NCBI Taxonomy" id="340320"/>
    <lineage>
        <taxon>Bacteria</taxon>
        <taxon>Bacillati</taxon>
        <taxon>Actinomycetota</taxon>
        <taxon>Actinomycetes</taxon>
        <taxon>Micrococcales</taxon>
        <taxon>Microbacteriaceae</taxon>
        <taxon>Leucobacter</taxon>
    </lineage>
</organism>
<reference evidence="1 2" key="1">
    <citation type="submission" date="2019-03" db="EMBL/GenBank/DDBJ databases">
        <title>Genomic analyses of the natural microbiome of Caenorhabditis elegans.</title>
        <authorList>
            <person name="Samuel B."/>
        </authorList>
    </citation>
    <scope>NUCLEOTIDE SEQUENCE [LARGE SCALE GENOMIC DNA]</scope>
    <source>
        <strain evidence="1 2">JUb18</strain>
    </source>
</reference>
<sequence>MAEIIALKVGDKLQIELPSLLGGTVPNNFQVGSLEAFWRKDRTLTEAEARAQVQRALDRGEASHFAFNLGVTLTAHRQEPVKYIDVELYDLVEIDGKTFQVTPAANHNVNIVEQQPRPAAISMIGKEKQEPRDAAEIGGGQ</sequence>
<dbReference type="AlphaFoldDB" id="A0A4R6S143"/>
<dbReference type="EMBL" id="SNYA01000004">
    <property type="protein sequence ID" value="TDP92346.1"/>
    <property type="molecule type" value="Genomic_DNA"/>
</dbReference>
<keyword evidence="2" id="KW-1185">Reference proteome</keyword>
<gene>
    <name evidence="1" type="ORF">EDF62_1552</name>
</gene>
<dbReference type="RefSeq" id="WP_133616583.1">
    <property type="nucleotide sequence ID" value="NZ_SNYA01000004.1"/>
</dbReference>